<reference evidence="4" key="2">
    <citation type="journal article" date="2013" name="Nat. Commun.">
        <title>Genome of the Chinese tree shrew.</title>
        <authorList>
            <person name="Fan Y."/>
            <person name="Huang Z.Y."/>
            <person name="Cao C.C."/>
            <person name="Chen C.S."/>
            <person name="Chen Y.X."/>
            <person name="Fan D.D."/>
            <person name="He J."/>
            <person name="Hou H.L."/>
            <person name="Hu L."/>
            <person name="Hu X.T."/>
            <person name="Jiang X.T."/>
            <person name="Lai R."/>
            <person name="Lang Y.S."/>
            <person name="Liang B."/>
            <person name="Liao S.G."/>
            <person name="Mu D."/>
            <person name="Ma Y.Y."/>
            <person name="Niu Y.Y."/>
            <person name="Sun X.Q."/>
            <person name="Xia J.Q."/>
            <person name="Xiao J."/>
            <person name="Xiong Z.Q."/>
            <person name="Xu L."/>
            <person name="Yang L."/>
            <person name="Zhang Y."/>
            <person name="Zhao W."/>
            <person name="Zhao X.D."/>
            <person name="Zheng Y.T."/>
            <person name="Zhou J.M."/>
            <person name="Zhu Y.B."/>
            <person name="Zhang G.J."/>
            <person name="Wang J."/>
            <person name="Yao Y.G."/>
        </authorList>
    </citation>
    <scope>NUCLEOTIDE SEQUENCE [LARGE SCALE GENOMIC DNA]</scope>
</reference>
<keyword evidence="4" id="KW-1185">Reference proteome</keyword>
<dbReference type="STRING" id="246437.L9JEI9"/>
<feature type="region of interest" description="Disordered" evidence="2">
    <location>
        <begin position="1"/>
        <end position="36"/>
    </location>
</feature>
<accession>L9JEI9</accession>
<feature type="compositionally biased region" description="Polar residues" evidence="2">
    <location>
        <begin position="1"/>
        <end position="19"/>
    </location>
</feature>
<dbReference type="Proteomes" id="UP000011518">
    <property type="component" value="Unassembled WGS sequence"/>
</dbReference>
<evidence type="ECO:0000313" key="3">
    <source>
        <dbReference type="EMBL" id="ELW49005.1"/>
    </source>
</evidence>
<organism evidence="3 4">
    <name type="scientific">Tupaia chinensis</name>
    <name type="common">Chinese tree shrew</name>
    <name type="synonym">Tupaia belangeri chinensis</name>
    <dbReference type="NCBI Taxonomy" id="246437"/>
    <lineage>
        <taxon>Eukaryota</taxon>
        <taxon>Metazoa</taxon>
        <taxon>Chordata</taxon>
        <taxon>Craniata</taxon>
        <taxon>Vertebrata</taxon>
        <taxon>Euteleostomi</taxon>
        <taxon>Mammalia</taxon>
        <taxon>Eutheria</taxon>
        <taxon>Euarchontoglires</taxon>
        <taxon>Scandentia</taxon>
        <taxon>Tupaiidae</taxon>
        <taxon>Tupaia</taxon>
    </lineage>
</organism>
<protein>
    <submittedName>
        <fullName evidence="3">Kelch domain-containing protein 7B</fullName>
    </submittedName>
</protein>
<name>L9JEI9_TUPCH</name>
<evidence type="ECO:0000313" key="4">
    <source>
        <dbReference type="Proteomes" id="UP000011518"/>
    </source>
</evidence>
<dbReference type="EMBL" id="KB321007">
    <property type="protein sequence ID" value="ELW49005.1"/>
    <property type="molecule type" value="Genomic_DNA"/>
</dbReference>
<keyword evidence="1" id="KW-0677">Repeat</keyword>
<dbReference type="eggNOG" id="KOG1072">
    <property type="taxonomic scope" value="Eukaryota"/>
</dbReference>
<proteinExistence type="predicted"/>
<gene>
    <name evidence="3" type="ORF">TREES_T100000881</name>
</gene>
<evidence type="ECO:0000256" key="2">
    <source>
        <dbReference type="SAM" id="MobiDB-lite"/>
    </source>
</evidence>
<reference evidence="4" key="1">
    <citation type="submission" date="2012-07" db="EMBL/GenBank/DDBJ databases">
        <title>Genome of the Chinese tree shrew, a rising model animal genetically related to primates.</title>
        <authorList>
            <person name="Zhang G."/>
            <person name="Fan Y."/>
            <person name="Yao Y."/>
            <person name="Huang Z."/>
        </authorList>
    </citation>
    <scope>NUCLEOTIDE SEQUENCE [LARGE SCALE GENOMIC DNA]</scope>
</reference>
<dbReference type="FunCoup" id="L9JEI9">
    <property type="interactions" value="9"/>
</dbReference>
<dbReference type="InterPro" id="IPR052310">
    <property type="entry name" value="Kelch/BTB_domain_protein"/>
</dbReference>
<dbReference type="AlphaFoldDB" id="L9JEI9"/>
<sequence length="206" mass="22252">MCELAQSSETEVSQVASGQHQEEAPGKGVSPAGNRGLLTEKQKEAPKLMAFLQRPGNWGVVEGLRRPSSRAPKPAEAAVLQWPLDLGSCLDVLAFAQQRGEPGLAQEAYISMSNNLLRVLGDPHLYRQLSGADRERILSLRTSQGKAVLGVLVLPNLYQVTATFTVSEGTAQFQVQELQPFPLGMKGVLCPFVLFLPSEDGLQTSL</sequence>
<dbReference type="InParanoid" id="L9JEI9"/>
<dbReference type="PANTHER" id="PTHR45972">
    <property type="entry name" value="BTB_2 DOMAIN-CONTAINING PROTEIN"/>
    <property type="match status" value="1"/>
</dbReference>
<evidence type="ECO:0000256" key="1">
    <source>
        <dbReference type="ARBA" id="ARBA00022737"/>
    </source>
</evidence>
<dbReference type="PANTHER" id="PTHR45972:SF5">
    <property type="entry name" value="KELCH DOMAIN-CONTAINING PROTEIN 7B"/>
    <property type="match status" value="1"/>
</dbReference>